<dbReference type="AlphaFoldDB" id="A0A6G0YES6"/>
<sequence length="31" mass="3585">MFFIWPDLIKVSGFAYASSLEYDGHDVEISF</sequence>
<proteinExistence type="predicted"/>
<organism evidence="1 2">
    <name type="scientific">Aphis craccivora</name>
    <name type="common">Cowpea aphid</name>
    <dbReference type="NCBI Taxonomy" id="307492"/>
    <lineage>
        <taxon>Eukaryota</taxon>
        <taxon>Metazoa</taxon>
        <taxon>Ecdysozoa</taxon>
        <taxon>Arthropoda</taxon>
        <taxon>Hexapoda</taxon>
        <taxon>Insecta</taxon>
        <taxon>Pterygota</taxon>
        <taxon>Neoptera</taxon>
        <taxon>Paraneoptera</taxon>
        <taxon>Hemiptera</taxon>
        <taxon>Sternorrhyncha</taxon>
        <taxon>Aphidomorpha</taxon>
        <taxon>Aphidoidea</taxon>
        <taxon>Aphididae</taxon>
        <taxon>Aphidini</taxon>
        <taxon>Aphis</taxon>
        <taxon>Aphis</taxon>
    </lineage>
</organism>
<keyword evidence="2" id="KW-1185">Reference proteome</keyword>
<evidence type="ECO:0000313" key="2">
    <source>
        <dbReference type="Proteomes" id="UP000478052"/>
    </source>
</evidence>
<comment type="caution">
    <text evidence="1">The sequence shown here is derived from an EMBL/GenBank/DDBJ whole genome shotgun (WGS) entry which is preliminary data.</text>
</comment>
<accession>A0A6G0YES6</accession>
<name>A0A6G0YES6_APHCR</name>
<protein>
    <submittedName>
        <fullName evidence="1">Uncharacterized protein</fullName>
    </submittedName>
</protein>
<gene>
    <name evidence="1" type="ORF">FWK35_00024874</name>
</gene>
<dbReference type="Proteomes" id="UP000478052">
    <property type="component" value="Unassembled WGS sequence"/>
</dbReference>
<dbReference type="EMBL" id="VUJU01004367">
    <property type="protein sequence ID" value="KAF0754605.1"/>
    <property type="molecule type" value="Genomic_DNA"/>
</dbReference>
<evidence type="ECO:0000313" key="1">
    <source>
        <dbReference type="EMBL" id="KAF0754605.1"/>
    </source>
</evidence>
<reference evidence="1 2" key="1">
    <citation type="submission" date="2019-08" db="EMBL/GenBank/DDBJ databases">
        <title>Whole genome of Aphis craccivora.</title>
        <authorList>
            <person name="Voronova N.V."/>
            <person name="Shulinski R.S."/>
            <person name="Bandarenka Y.V."/>
            <person name="Zhorov D.G."/>
            <person name="Warner D."/>
        </authorList>
    </citation>
    <scope>NUCLEOTIDE SEQUENCE [LARGE SCALE GENOMIC DNA]</scope>
    <source>
        <strain evidence="1">180601</strain>
        <tissue evidence="1">Whole Body</tissue>
    </source>
</reference>